<evidence type="ECO:0000313" key="2">
    <source>
        <dbReference type="EMBL" id="TBO55872.1"/>
    </source>
</evidence>
<evidence type="ECO:0000256" key="1">
    <source>
        <dbReference type="SAM" id="Phobius"/>
    </source>
</evidence>
<comment type="caution">
    <text evidence="2">The sequence shown here is derived from an EMBL/GenBank/DDBJ whole genome shotgun (WGS) entry which is preliminary data.</text>
</comment>
<protein>
    <submittedName>
        <fullName evidence="2">Uncharacterized protein</fullName>
    </submittedName>
</protein>
<name>A0A4Q9HM57_STRKA</name>
<organism evidence="2 3">
    <name type="scientific">Streptomyces kasugaensis</name>
    <dbReference type="NCBI Taxonomy" id="1946"/>
    <lineage>
        <taxon>Bacteria</taxon>
        <taxon>Bacillati</taxon>
        <taxon>Actinomycetota</taxon>
        <taxon>Actinomycetes</taxon>
        <taxon>Kitasatosporales</taxon>
        <taxon>Streptomycetaceae</taxon>
        <taxon>Streptomyces</taxon>
    </lineage>
</organism>
<dbReference type="EMBL" id="SIXH01000427">
    <property type="protein sequence ID" value="TBO55872.1"/>
    <property type="molecule type" value="Genomic_DNA"/>
</dbReference>
<evidence type="ECO:0000313" key="3">
    <source>
        <dbReference type="Proteomes" id="UP000292452"/>
    </source>
</evidence>
<gene>
    <name evidence="2" type="ORF">EYS09_30915</name>
</gene>
<keyword evidence="1" id="KW-0472">Membrane</keyword>
<keyword evidence="1" id="KW-0812">Transmembrane</keyword>
<dbReference type="Proteomes" id="UP000292452">
    <property type="component" value="Unassembled WGS sequence"/>
</dbReference>
<sequence>MGTTRHLNLSDERPSNRAEALVLRESTGLTFEWSIGPVKGKGSATTETHPTSPSAIGIGMLLLALGSSIPGVLLTLANQAIHAPAVLIAVAAILLFLVVFATGALLILRGGPALRPAADPAALPDEDPSAGRTTA</sequence>
<keyword evidence="1" id="KW-1133">Transmembrane helix</keyword>
<proteinExistence type="predicted"/>
<dbReference type="RefSeq" id="WP_131125678.1">
    <property type="nucleotide sequence ID" value="NZ_SIXH01000427.1"/>
</dbReference>
<feature type="transmembrane region" description="Helical" evidence="1">
    <location>
        <begin position="83"/>
        <end position="108"/>
    </location>
</feature>
<keyword evidence="3" id="KW-1185">Reference proteome</keyword>
<feature type="transmembrane region" description="Helical" evidence="1">
    <location>
        <begin position="55"/>
        <end position="77"/>
    </location>
</feature>
<accession>A0A4Q9HM57</accession>
<dbReference type="AlphaFoldDB" id="A0A4Q9HM57"/>
<reference evidence="2 3" key="1">
    <citation type="submission" date="2019-02" db="EMBL/GenBank/DDBJ databases">
        <title>Draft Genome Sequence of Streptomyces sp. AM-2504, identified by 16S rRNA comparative analysis as a Streptomyces Kasugaensis strain.</title>
        <authorList>
            <person name="Napolioni V."/>
            <person name="Giuliodori A.M."/>
            <person name="Spurio R."/>
            <person name="Fabbretti A."/>
        </authorList>
    </citation>
    <scope>NUCLEOTIDE SEQUENCE [LARGE SCALE GENOMIC DNA]</scope>
    <source>
        <strain evidence="2 3">AM-2504</strain>
    </source>
</reference>